<dbReference type="InterPro" id="IPR014408">
    <property type="entry name" value="dGMP_Pdiesterase_EAL/HD-GYP"/>
</dbReference>
<evidence type="ECO:0000259" key="1">
    <source>
        <dbReference type="PROSITE" id="PS50883"/>
    </source>
</evidence>
<keyword evidence="4" id="KW-1185">Reference proteome</keyword>
<feature type="domain" description="EAL" evidence="1">
    <location>
        <begin position="1"/>
        <end position="218"/>
    </location>
</feature>
<name>A0ABT2CS03_9BURK</name>
<dbReference type="InterPro" id="IPR001633">
    <property type="entry name" value="EAL_dom"/>
</dbReference>
<dbReference type="Gene3D" id="1.10.3210.10">
    <property type="entry name" value="Hypothetical protein af1432"/>
    <property type="match status" value="1"/>
</dbReference>
<evidence type="ECO:0000313" key="4">
    <source>
        <dbReference type="Proteomes" id="UP001204621"/>
    </source>
</evidence>
<dbReference type="EMBL" id="JANUGU010000001">
    <property type="protein sequence ID" value="MCS0656726.1"/>
    <property type="molecule type" value="Genomic_DNA"/>
</dbReference>
<organism evidence="3 4">
    <name type="scientific">Massilia terrae</name>
    <dbReference type="NCBI Taxonomy" id="1811224"/>
    <lineage>
        <taxon>Bacteria</taxon>
        <taxon>Pseudomonadati</taxon>
        <taxon>Pseudomonadota</taxon>
        <taxon>Betaproteobacteria</taxon>
        <taxon>Burkholderiales</taxon>
        <taxon>Oxalobacteraceae</taxon>
        <taxon>Telluria group</taxon>
        <taxon>Massilia</taxon>
    </lineage>
</organism>
<dbReference type="SUPFAM" id="SSF141868">
    <property type="entry name" value="EAL domain-like"/>
    <property type="match status" value="1"/>
</dbReference>
<dbReference type="Proteomes" id="UP001204621">
    <property type="component" value="Unassembled WGS sequence"/>
</dbReference>
<sequence>MHAEAAAVKALPADEFFLARQPILGRDQHLVAFELLFRAAGEHDDAQMTTGAAATAAVISHASQLGMEQVVGDQLAFVNADEDVLMSDFVRFLPPHKVILEILETVKPTEQLRARVAELKQLGFKFALDDVVACSADVKQLIDLVDVVKVDLQGIDPERLPELTASLKGLTKKLLAEKVETLEEFHRCLELGFDYFQGYYFARPAILSGKTIAPSELAVLHLLDLINSHADDRAIETAVKRDALISLSLLRLVNSRAAGPGHRIESVSHALAGLGRAQLQRWLQILLYASPGGRVEFNSPLLQMATTRGKLLELMTRRLWPIDADSADRAFTVGIMSLADALFAVPMEDILNRVEVADEVREALLRREGQFGTMLKVVEMLEAAECGKAFAALIKKLGLTAKEVRDIELAAFDWVQGLAYEVH</sequence>
<reference evidence="3 4" key="1">
    <citation type="submission" date="2022-08" db="EMBL/GenBank/DDBJ databases">
        <title>Reclassification of Massilia species as members of the genera Telluria, Duganella, Pseudoduganella, Mokoshia gen. nov. and Zemynaea gen. nov. using orthogonal and non-orthogonal genome-based approaches.</title>
        <authorList>
            <person name="Bowman J.P."/>
        </authorList>
    </citation>
    <scope>NUCLEOTIDE SEQUENCE [LARGE SCALE GENOMIC DNA]</scope>
    <source>
        <strain evidence="3 4">JCM 31606</strain>
    </source>
</reference>
<feature type="domain" description="HDOD" evidence="2">
    <location>
        <begin position="212"/>
        <end position="403"/>
    </location>
</feature>
<proteinExistence type="predicted"/>
<dbReference type="CDD" id="cd01948">
    <property type="entry name" value="EAL"/>
    <property type="match status" value="1"/>
</dbReference>
<comment type="caution">
    <text evidence="3">The sequence shown here is derived from an EMBL/GenBank/DDBJ whole genome shotgun (WGS) entry which is preliminary data.</text>
</comment>
<dbReference type="InterPro" id="IPR013976">
    <property type="entry name" value="HDOD"/>
</dbReference>
<evidence type="ECO:0000313" key="3">
    <source>
        <dbReference type="EMBL" id="MCS0656726.1"/>
    </source>
</evidence>
<dbReference type="Gene3D" id="3.20.20.450">
    <property type="entry name" value="EAL domain"/>
    <property type="match status" value="1"/>
</dbReference>
<dbReference type="PANTHER" id="PTHR33525">
    <property type="match status" value="1"/>
</dbReference>
<dbReference type="SUPFAM" id="SSF109604">
    <property type="entry name" value="HD-domain/PDEase-like"/>
    <property type="match status" value="1"/>
</dbReference>
<gene>
    <name evidence="3" type="ORF">NX778_01440</name>
</gene>
<dbReference type="PANTHER" id="PTHR33525:SF4">
    <property type="entry name" value="CYCLIC DI-GMP PHOSPHODIESTERASE CDGJ"/>
    <property type="match status" value="1"/>
</dbReference>
<dbReference type="PIRSF" id="PIRSF003180">
    <property type="entry name" value="DiGMPpdiest_YuxH"/>
    <property type="match status" value="1"/>
</dbReference>
<dbReference type="RefSeq" id="WP_258809906.1">
    <property type="nucleotide sequence ID" value="NZ_JANUGU010000001.1"/>
</dbReference>
<accession>A0ABT2CS03</accession>
<dbReference type="InterPro" id="IPR052340">
    <property type="entry name" value="RNase_Y/CdgJ"/>
</dbReference>
<evidence type="ECO:0000259" key="2">
    <source>
        <dbReference type="PROSITE" id="PS51833"/>
    </source>
</evidence>
<dbReference type="InterPro" id="IPR035919">
    <property type="entry name" value="EAL_sf"/>
</dbReference>
<protein>
    <submittedName>
        <fullName evidence="3">EAL domain-containing protein</fullName>
    </submittedName>
</protein>
<dbReference type="SMART" id="SM00052">
    <property type="entry name" value="EAL"/>
    <property type="match status" value="1"/>
</dbReference>
<dbReference type="Pfam" id="PF08668">
    <property type="entry name" value="HDOD"/>
    <property type="match status" value="1"/>
</dbReference>
<dbReference type="PROSITE" id="PS50883">
    <property type="entry name" value="EAL"/>
    <property type="match status" value="1"/>
</dbReference>
<dbReference type="Pfam" id="PF00563">
    <property type="entry name" value="EAL"/>
    <property type="match status" value="1"/>
</dbReference>
<dbReference type="PROSITE" id="PS51833">
    <property type="entry name" value="HDOD"/>
    <property type="match status" value="1"/>
</dbReference>